<dbReference type="AlphaFoldDB" id="A0A1M6SXG0"/>
<feature type="transmembrane region" description="Helical" evidence="7">
    <location>
        <begin position="326"/>
        <end position="354"/>
    </location>
</feature>
<protein>
    <submittedName>
        <fullName evidence="10">Putative ABC transport system permease protein</fullName>
    </submittedName>
</protein>
<evidence type="ECO:0000256" key="5">
    <source>
        <dbReference type="ARBA" id="ARBA00023136"/>
    </source>
</evidence>
<proteinExistence type="inferred from homology"/>
<dbReference type="GO" id="GO:0022857">
    <property type="term" value="F:transmembrane transporter activity"/>
    <property type="evidence" value="ECO:0007669"/>
    <property type="project" value="TreeGrafter"/>
</dbReference>
<feature type="domain" description="MacB-like periplasmic core" evidence="9">
    <location>
        <begin position="21"/>
        <end position="243"/>
    </location>
</feature>
<gene>
    <name evidence="10" type="ORF">SAMN04488087_1267</name>
</gene>
<dbReference type="InterPro" id="IPR003838">
    <property type="entry name" value="ABC3_permease_C"/>
</dbReference>
<dbReference type="STRING" id="633813.SAMN04488087_1267"/>
<dbReference type="InterPro" id="IPR025857">
    <property type="entry name" value="MacB_PCD"/>
</dbReference>
<evidence type="ECO:0000313" key="10">
    <source>
        <dbReference type="EMBL" id="SHK49383.1"/>
    </source>
</evidence>
<evidence type="ECO:0000256" key="3">
    <source>
        <dbReference type="ARBA" id="ARBA00022692"/>
    </source>
</evidence>
<keyword evidence="11" id="KW-1185">Reference proteome</keyword>
<evidence type="ECO:0000256" key="4">
    <source>
        <dbReference type="ARBA" id="ARBA00022989"/>
    </source>
</evidence>
<feature type="domain" description="ABC3 transporter permease C-terminal" evidence="8">
    <location>
        <begin position="286"/>
        <end position="407"/>
    </location>
</feature>
<comment type="similarity">
    <text evidence="6">Belongs to the ABC-4 integral membrane protein family.</text>
</comment>
<reference evidence="11" key="1">
    <citation type="submission" date="2016-11" db="EMBL/GenBank/DDBJ databases">
        <authorList>
            <person name="Varghese N."/>
            <person name="Submissions S."/>
        </authorList>
    </citation>
    <scope>NUCLEOTIDE SEQUENCE [LARGE SCALE GENOMIC DNA]</scope>
    <source>
        <strain evidence="11">DSM 22212</strain>
    </source>
</reference>
<dbReference type="RefSeq" id="WP_072715115.1">
    <property type="nucleotide sequence ID" value="NZ_FRAU01000003.1"/>
</dbReference>
<evidence type="ECO:0000256" key="1">
    <source>
        <dbReference type="ARBA" id="ARBA00004651"/>
    </source>
</evidence>
<dbReference type="InterPro" id="IPR050250">
    <property type="entry name" value="Macrolide_Exporter_MacB"/>
</dbReference>
<dbReference type="OrthoDB" id="9770036at2"/>
<feature type="transmembrane region" description="Helical" evidence="7">
    <location>
        <begin position="374"/>
        <end position="397"/>
    </location>
</feature>
<evidence type="ECO:0000259" key="9">
    <source>
        <dbReference type="Pfam" id="PF12704"/>
    </source>
</evidence>
<dbReference type="Pfam" id="PF02687">
    <property type="entry name" value="FtsX"/>
    <property type="match status" value="1"/>
</dbReference>
<dbReference type="EMBL" id="FRAU01000003">
    <property type="protein sequence ID" value="SHK49383.1"/>
    <property type="molecule type" value="Genomic_DNA"/>
</dbReference>
<dbReference type="Proteomes" id="UP000185812">
    <property type="component" value="Unassembled WGS sequence"/>
</dbReference>
<accession>A0A1M6SXG0</accession>
<evidence type="ECO:0000256" key="2">
    <source>
        <dbReference type="ARBA" id="ARBA00022475"/>
    </source>
</evidence>
<comment type="subcellular location">
    <subcellularLocation>
        <location evidence="1">Cell membrane</location>
        <topology evidence="1">Multi-pass membrane protein</topology>
    </subcellularLocation>
</comment>
<keyword evidence="2" id="KW-1003">Cell membrane</keyword>
<dbReference type="Pfam" id="PF12704">
    <property type="entry name" value="MacB_PCD"/>
    <property type="match status" value="1"/>
</dbReference>
<keyword evidence="4 7" id="KW-1133">Transmembrane helix</keyword>
<feature type="transmembrane region" description="Helical" evidence="7">
    <location>
        <begin position="282"/>
        <end position="305"/>
    </location>
</feature>
<keyword evidence="3 7" id="KW-0812">Transmembrane</keyword>
<dbReference type="PANTHER" id="PTHR30572">
    <property type="entry name" value="MEMBRANE COMPONENT OF TRANSPORTER-RELATED"/>
    <property type="match status" value="1"/>
</dbReference>
<feature type="transmembrane region" description="Helical" evidence="7">
    <location>
        <begin position="21"/>
        <end position="40"/>
    </location>
</feature>
<keyword evidence="5 7" id="KW-0472">Membrane</keyword>
<evidence type="ECO:0000256" key="7">
    <source>
        <dbReference type="SAM" id="Phobius"/>
    </source>
</evidence>
<dbReference type="GO" id="GO:0005886">
    <property type="term" value="C:plasma membrane"/>
    <property type="evidence" value="ECO:0007669"/>
    <property type="project" value="UniProtKB-SubCell"/>
</dbReference>
<name>A0A1M6SXG0_9BACT</name>
<organism evidence="10 11">
    <name type="scientific">Rhodothermus profundi</name>
    <dbReference type="NCBI Taxonomy" id="633813"/>
    <lineage>
        <taxon>Bacteria</taxon>
        <taxon>Pseudomonadati</taxon>
        <taxon>Rhodothermota</taxon>
        <taxon>Rhodothermia</taxon>
        <taxon>Rhodothermales</taxon>
        <taxon>Rhodothermaceae</taxon>
        <taxon>Rhodothermus</taxon>
    </lineage>
</organism>
<evidence type="ECO:0000259" key="8">
    <source>
        <dbReference type="Pfam" id="PF02687"/>
    </source>
</evidence>
<sequence>MWKILLQEFWHDLKGQRLRAFLTLFAITWGTLSVVLLLAFGEGLGRTLVNGFLNTGDHIFMIYGGETSKAFEGLPKGRRIRLVREDLDLLLRAVPALASGSVSYGRWGTILEAGDVRTSTYMEGVDPAFELLRRAYPVRGGRFLNEEDLRRKRRVVFLGDELARRLFGTQDPVGQTVHIDGLPFTVVGVMQPKLQTTMHNGPDALRAIIPSTTFEAIYGYRYVGHLLVRPRSAGEAERVKQEIYRVLGRRYQFDPTDERALVIWDFIEQVRILNRITLGIQIFLGLVGGLTLLLAGVGVANIMYVSVRERTREFGIKRALGARRRVVQLQVIFEALLIALAGGAIGLFISWALVEAVRHLPAKEGALEFLANPVLSLPIALLTVGLLTLIGLAAGLFPARRAARVDPVEALRYE</sequence>
<evidence type="ECO:0000256" key="6">
    <source>
        <dbReference type="ARBA" id="ARBA00038076"/>
    </source>
</evidence>
<dbReference type="PANTHER" id="PTHR30572:SF4">
    <property type="entry name" value="ABC TRANSPORTER PERMEASE YTRF"/>
    <property type="match status" value="1"/>
</dbReference>
<evidence type="ECO:0000313" key="11">
    <source>
        <dbReference type="Proteomes" id="UP000185812"/>
    </source>
</evidence>